<evidence type="ECO:0000313" key="2">
    <source>
        <dbReference type="EMBL" id="GJD65631.1"/>
    </source>
</evidence>
<dbReference type="NCBIfam" id="NF042913">
    <property type="entry name" value="CyRepA1"/>
    <property type="match status" value="1"/>
</dbReference>
<dbReference type="InterPro" id="IPR049996">
    <property type="entry name" value="Slr7037-like"/>
</dbReference>
<dbReference type="RefSeq" id="WP_238193024.1">
    <property type="nucleotide sequence ID" value="NZ_BPQJ01000044.1"/>
</dbReference>
<dbReference type="AlphaFoldDB" id="A0AA37HHF9"/>
<evidence type="ECO:0000256" key="1">
    <source>
        <dbReference type="SAM" id="MobiDB-lite"/>
    </source>
</evidence>
<proteinExistence type="predicted"/>
<evidence type="ECO:0000313" key="3">
    <source>
        <dbReference type="Proteomes" id="UP001055286"/>
    </source>
</evidence>
<dbReference type="EMBL" id="BPQJ01000044">
    <property type="protein sequence ID" value="GJD65631.1"/>
    <property type="molecule type" value="Genomic_DNA"/>
</dbReference>
<comment type="caution">
    <text evidence="2">The sequence shown here is derived from an EMBL/GenBank/DDBJ whole genome shotgun (WGS) entry which is preliminary data.</text>
</comment>
<feature type="region of interest" description="Disordered" evidence="1">
    <location>
        <begin position="1"/>
        <end position="20"/>
    </location>
</feature>
<reference evidence="2" key="2">
    <citation type="submission" date="2021-08" db="EMBL/GenBank/DDBJ databases">
        <authorList>
            <person name="Tani A."/>
            <person name="Ola A."/>
            <person name="Ogura Y."/>
            <person name="Katsura K."/>
            <person name="Hayashi T."/>
        </authorList>
    </citation>
    <scope>NUCLEOTIDE SEQUENCE</scope>
    <source>
        <strain evidence="2">JCM 32048</strain>
    </source>
</reference>
<feature type="compositionally biased region" description="Basic residues" evidence="1">
    <location>
        <begin position="7"/>
        <end position="20"/>
    </location>
</feature>
<sequence>MTNRKNTTIRKPCHKPRKRKTPRRYGICLDSLPQIHHPDGFDLLVIDESEQVFAHLFSKTIVSRGNQDRIYKLFAERVRQAKYIVALDADLGYLTYNTLARMVSQRSANGDWKPQKPIHLWINETPAAPGEVIELYQNKNHLIADLLQAIEEGKRCFVTANSKNLIDKLEPIVRQRFGDSRRLIKITADTGSCAEVQDFVANAAGQAATYDAILCSPSLGTGVDITFHNNAKLVDAVYGFCEPKVNTHLDFDQQLARVRHPGCVKIWITPRRFNFETHRDVVRQDILRAGLYKDMLEGFDDGKPRFIEDDPLIEAAVLVKSAQRASQNDLRGNYIRYKQAQGCTIVHVGKNLDRSVDGHAALKHGEALAGEELEARIMGASVLARPDFEQVRKALEAGAVIGEATRNSYERTGLELFYRAEASPALVRLDRGGRGRQEIRLIQEVTRLPPESVPVNPLEPMHKNLSFIGDDRQDLAPVLVRLLRLTPFWREHRHDPLPLAATEGEAGRLAPPPDAWRLVSEGRVAGSFDAEAMLDARDLQTFARFMIDNKGPLETLLGFEVRSDILKKPVQQLGQMLGLLGLALTAAGTLKISGQKIRRYQLDATALSAMEGIVARRVRDKGWASLVDRYGPHMDPSEVDEWKRPM</sequence>
<keyword evidence="3" id="KW-1185">Reference proteome</keyword>
<reference evidence="2" key="1">
    <citation type="journal article" date="2016" name="Front. Microbiol.">
        <title>Genome Sequence of the Piezophilic, Mesophilic Sulfate-Reducing Bacterium Desulfovibrio indicus J2T.</title>
        <authorList>
            <person name="Cao J."/>
            <person name="Maignien L."/>
            <person name="Shao Z."/>
            <person name="Alain K."/>
            <person name="Jebbar M."/>
        </authorList>
    </citation>
    <scope>NUCLEOTIDE SEQUENCE</scope>
    <source>
        <strain evidence="2">JCM 32048</strain>
    </source>
</reference>
<dbReference type="Proteomes" id="UP001055286">
    <property type="component" value="Unassembled WGS sequence"/>
</dbReference>
<organism evidence="2 3">
    <name type="scientific">Methylobacterium frigidaeris</name>
    <dbReference type="NCBI Taxonomy" id="2038277"/>
    <lineage>
        <taxon>Bacteria</taxon>
        <taxon>Pseudomonadati</taxon>
        <taxon>Pseudomonadota</taxon>
        <taxon>Alphaproteobacteria</taxon>
        <taxon>Hyphomicrobiales</taxon>
        <taxon>Methylobacteriaceae</taxon>
        <taxon>Methylobacterium</taxon>
    </lineage>
</organism>
<gene>
    <name evidence="2" type="ORF">MPEAHAMD_5826</name>
</gene>
<name>A0AA37HHF9_9HYPH</name>
<protein>
    <submittedName>
        <fullName evidence="2">Uncharacterized protein</fullName>
    </submittedName>
</protein>
<accession>A0AA37HHF9</accession>